<accession>A0A2R6B4V9</accession>
<dbReference type="GO" id="GO:0022857">
    <property type="term" value="F:transmembrane transporter activity"/>
    <property type="evidence" value="ECO:0007669"/>
    <property type="project" value="InterPro"/>
</dbReference>
<sequence>MIGSISLMSIWCGALPDKPGFKSRFPPSQLNVRTLFVYNILQGAYLGYIQVFWQPFLLTLGLSIAAIGTLETLTGRFGLLASLTQVFGGRLSDRTGRRKIVLLGSVLLISCWSTAALAFVLETKYLIYVAYPLWSLSAMATPVLDAVLADSVSPHDRSRIYGLIMLANVIPGALTGYATGILVGRLHPQFFLGLAALLESAGFIVIQSKLRNIRLPPEELAAEAEITSFKRLLRDFREYHRLFSVFAADSLSWSIATTLLPAILRASKGYTPADFGLIAVTLTVGNVLGIIPGGFLTNRIGARNLLIISEALGLATWSGWLIRPQAIYAPLYAFMWGLAITTWVPVQFQVLTDTFPAERRGALLGAVATFRGLIAILGPLISTLLYLKLGYSAPFIAADLGLALAIMLIILVVPKRRMATEGDADNPQ</sequence>
<dbReference type="Gene3D" id="1.20.1250.20">
    <property type="entry name" value="MFS general substrate transporter like domains"/>
    <property type="match status" value="1"/>
</dbReference>
<feature type="transmembrane region" description="Helical" evidence="1">
    <location>
        <begin position="304"/>
        <end position="322"/>
    </location>
</feature>
<reference evidence="3 4" key="1">
    <citation type="submission" date="2017-04" db="EMBL/GenBank/DDBJ databases">
        <title>Novel microbial lineages endemic to geothermal iron-oxide mats fill important gaps in the evolutionary history of Archaea.</title>
        <authorList>
            <person name="Jay Z.J."/>
            <person name="Beam J.P."/>
            <person name="Dlakic M."/>
            <person name="Rusch D.B."/>
            <person name="Kozubal M.A."/>
            <person name="Inskeep W.P."/>
        </authorList>
    </citation>
    <scope>NUCLEOTIDE SEQUENCE [LARGE SCALE GENOMIC DNA]</scope>
    <source>
        <strain evidence="3">ECH_B_2</strain>
    </source>
</reference>
<dbReference type="Pfam" id="PF07690">
    <property type="entry name" value="MFS_1"/>
    <property type="match status" value="2"/>
</dbReference>
<dbReference type="PANTHER" id="PTHR23518">
    <property type="entry name" value="C-METHYLTRANSFERASE"/>
    <property type="match status" value="1"/>
</dbReference>
<dbReference type="Proteomes" id="UP000241284">
    <property type="component" value="Unassembled WGS sequence"/>
</dbReference>
<feature type="transmembrane region" description="Helical" evidence="1">
    <location>
        <begin position="189"/>
        <end position="206"/>
    </location>
</feature>
<evidence type="ECO:0000259" key="2">
    <source>
        <dbReference type="PROSITE" id="PS50850"/>
    </source>
</evidence>
<feature type="transmembrane region" description="Helical" evidence="1">
    <location>
        <begin position="242"/>
        <end position="263"/>
    </location>
</feature>
<feature type="transmembrane region" description="Helical" evidence="1">
    <location>
        <begin position="100"/>
        <end position="119"/>
    </location>
</feature>
<dbReference type="PANTHER" id="PTHR23518:SF2">
    <property type="entry name" value="MAJOR FACILITATOR SUPERFAMILY TRANSPORTER"/>
    <property type="match status" value="1"/>
</dbReference>
<organism evidence="3 4">
    <name type="scientific">Candidatus Marsarchaeota G2 archaeon ECH_B_2</name>
    <dbReference type="NCBI Taxonomy" id="1978160"/>
    <lineage>
        <taxon>Archaea</taxon>
        <taxon>Candidatus Marsarchaeota</taxon>
        <taxon>Candidatus Marsarchaeota group 2</taxon>
    </lineage>
</organism>
<protein>
    <recommendedName>
        <fullName evidence="2">Major facilitator superfamily (MFS) profile domain-containing protein</fullName>
    </recommendedName>
</protein>
<feature type="transmembrane region" description="Helical" evidence="1">
    <location>
        <begin position="30"/>
        <end position="50"/>
    </location>
</feature>
<proteinExistence type="predicted"/>
<feature type="transmembrane region" description="Helical" evidence="1">
    <location>
        <begin position="328"/>
        <end position="351"/>
    </location>
</feature>
<dbReference type="EMBL" id="NEXH01000042">
    <property type="protein sequence ID" value="PSN93675.1"/>
    <property type="molecule type" value="Genomic_DNA"/>
</dbReference>
<feature type="transmembrane region" description="Helical" evidence="1">
    <location>
        <begin position="275"/>
        <end position="297"/>
    </location>
</feature>
<comment type="caution">
    <text evidence="3">The sequence shown here is derived from an EMBL/GenBank/DDBJ whole genome shotgun (WGS) entry which is preliminary data.</text>
</comment>
<name>A0A2R6B4V9_9ARCH</name>
<feature type="transmembrane region" description="Helical" evidence="1">
    <location>
        <begin position="160"/>
        <end position="183"/>
    </location>
</feature>
<dbReference type="InterPro" id="IPR011701">
    <property type="entry name" value="MFS"/>
</dbReference>
<feature type="transmembrane region" description="Helical" evidence="1">
    <location>
        <begin position="125"/>
        <end position="148"/>
    </location>
</feature>
<dbReference type="PROSITE" id="PS50850">
    <property type="entry name" value="MFS"/>
    <property type="match status" value="1"/>
</dbReference>
<evidence type="ECO:0000256" key="1">
    <source>
        <dbReference type="SAM" id="Phobius"/>
    </source>
</evidence>
<feature type="transmembrane region" description="Helical" evidence="1">
    <location>
        <begin position="56"/>
        <end position="79"/>
    </location>
</feature>
<feature type="domain" description="Major facilitator superfamily (MFS) profile" evidence="2">
    <location>
        <begin position="31"/>
        <end position="417"/>
    </location>
</feature>
<evidence type="ECO:0000313" key="3">
    <source>
        <dbReference type="EMBL" id="PSN93675.1"/>
    </source>
</evidence>
<keyword evidence="1" id="KW-0472">Membrane</keyword>
<dbReference type="SUPFAM" id="SSF103473">
    <property type="entry name" value="MFS general substrate transporter"/>
    <property type="match status" value="1"/>
</dbReference>
<dbReference type="InterPro" id="IPR020846">
    <property type="entry name" value="MFS_dom"/>
</dbReference>
<feature type="transmembrane region" description="Helical" evidence="1">
    <location>
        <begin position="363"/>
        <end position="387"/>
    </location>
</feature>
<keyword evidence="1" id="KW-1133">Transmembrane helix</keyword>
<dbReference type="AlphaFoldDB" id="A0A2R6B4V9"/>
<keyword evidence="1" id="KW-0812">Transmembrane</keyword>
<gene>
    <name evidence="3" type="ORF">B9Q06_11425</name>
</gene>
<dbReference type="InterPro" id="IPR036259">
    <property type="entry name" value="MFS_trans_sf"/>
</dbReference>
<evidence type="ECO:0000313" key="4">
    <source>
        <dbReference type="Proteomes" id="UP000241284"/>
    </source>
</evidence>
<feature type="transmembrane region" description="Helical" evidence="1">
    <location>
        <begin position="393"/>
        <end position="413"/>
    </location>
</feature>